<dbReference type="InterPro" id="IPR047297">
    <property type="entry name" value="FXYD_motif"/>
</dbReference>
<feature type="transmembrane region" description="Helical" evidence="17">
    <location>
        <begin position="219"/>
        <end position="237"/>
    </location>
</feature>
<organism evidence="19 20">
    <name type="scientific">Rattus norvegicus</name>
    <name type="common">Rat</name>
    <dbReference type="NCBI Taxonomy" id="10116"/>
    <lineage>
        <taxon>Eukaryota</taxon>
        <taxon>Metazoa</taxon>
        <taxon>Chordata</taxon>
        <taxon>Craniata</taxon>
        <taxon>Vertebrata</taxon>
        <taxon>Euteleostomi</taxon>
        <taxon>Mammalia</taxon>
        <taxon>Eutheria</taxon>
        <taxon>Euarchontoglires</taxon>
        <taxon>Glires</taxon>
        <taxon>Rodentia</taxon>
        <taxon>Myomorpha</taxon>
        <taxon>Muroidea</taxon>
        <taxon>Muridae</taxon>
        <taxon>Murinae</taxon>
        <taxon>Rattus</taxon>
    </lineage>
</organism>
<keyword evidence="3" id="KW-1003">Cell membrane</keyword>
<evidence type="ECO:0000256" key="16">
    <source>
        <dbReference type="ARBA" id="ARBA00064017"/>
    </source>
</evidence>
<keyword evidence="9 17" id="KW-1133">Transmembrane helix</keyword>
<evidence type="ECO:0000256" key="3">
    <source>
        <dbReference type="ARBA" id="ARBA00022475"/>
    </source>
</evidence>
<evidence type="ECO:0000256" key="17">
    <source>
        <dbReference type="RuleBase" id="RU364131"/>
    </source>
</evidence>
<keyword evidence="2 17" id="KW-0813">Transport</keyword>
<dbReference type="AlphaFoldDB" id="A6JA46"/>
<dbReference type="InterPro" id="IPR000272">
    <property type="entry name" value="Ion-transport_regulator_FXYD"/>
</dbReference>
<protein>
    <recommendedName>
        <fullName evidence="17">FXYD domain-containing ion transport regulator</fullName>
    </recommendedName>
</protein>
<comment type="function">
    <text evidence="15">Associates with and regulates the activity of the sodium/potassium-transporting ATPase (NKA) which catalyzes the hydrolysis of ATP coupled with the exchange of Na(+) and K(+) ions across the plasma membrane. May increase NKA activity by increasing the apparent affinity for Na(+). Involved in down-regulation of E-cadherin which results in reduced cell adhesion. Promotes metastasis.</text>
</comment>
<evidence type="ECO:0000256" key="12">
    <source>
        <dbReference type="ARBA" id="ARBA00023136"/>
    </source>
</evidence>
<dbReference type="PANTHER" id="PTHR14132">
    <property type="entry name" value="SODIUM/POTASSIUM-TRANSPORTING ATPASE SUBUNIT GAMMA"/>
    <property type="match status" value="1"/>
</dbReference>
<keyword evidence="10" id="KW-0915">Sodium</keyword>
<gene>
    <name evidence="19 21" type="primary">Fxyd5</name>
    <name evidence="19" type="ORF">rCG_54090</name>
</gene>
<evidence type="ECO:0000313" key="20">
    <source>
        <dbReference type="Proteomes" id="UP000234681"/>
    </source>
</evidence>
<keyword evidence="6 17" id="KW-0812">Transmembrane</keyword>
<evidence type="ECO:0000256" key="15">
    <source>
        <dbReference type="ARBA" id="ARBA00056439"/>
    </source>
</evidence>
<sequence>MTETLWSPPACVLAPGHTLRPEAAPTRYSDTSVWRPWARTYQRVLEARPALRRLQGEGVPRGYTSPLPPLAQQMSPPSQLCLLTIVALILPSEGQTPEKPRSSFTAHQSSVTTHVPVPDQTSPGVQTTPPIWTSEAGEATGSQTAAKTKTQQLTEMATANPVTDPGPLTSSEKGTPALSRIKSPSPPKGYMPPSYIENPLDPNENSPFYYDNTTLRKRGLLVAAVLFITGIIILTSGKCRQFSQLCLNRHR</sequence>
<evidence type="ECO:0000256" key="5">
    <source>
        <dbReference type="ARBA" id="ARBA00022607"/>
    </source>
</evidence>
<dbReference type="PANTHER" id="PTHR14132:SF14">
    <property type="entry name" value="FXYD DOMAIN-CONTAINING ION TRANSPORT REGULATOR 5"/>
    <property type="match status" value="1"/>
</dbReference>
<evidence type="ECO:0000313" key="21">
    <source>
        <dbReference type="RGD" id="620827"/>
    </source>
</evidence>
<dbReference type="PROSITE" id="PS01310">
    <property type="entry name" value="FXYD"/>
    <property type="match status" value="1"/>
</dbReference>
<keyword evidence="13" id="KW-0739">Sodium transport</keyword>
<keyword evidence="4" id="KW-0633">Potassium transport</keyword>
<comment type="subcellular location">
    <subcellularLocation>
        <location evidence="14">Basolateral cell membrane</location>
        <topology evidence="14">Single-pass type I membrane protein</topology>
    </subcellularLocation>
</comment>
<dbReference type="EMBL" id="CH473979">
    <property type="protein sequence ID" value="EDM07687.1"/>
    <property type="molecule type" value="Genomic_DNA"/>
</dbReference>
<dbReference type="FunFam" id="1.20.5.780:FF:000005">
    <property type="entry name" value="FXYD domain-containing ion transport regulator"/>
    <property type="match status" value="1"/>
</dbReference>
<accession>A6JA46</accession>
<keyword evidence="12 17" id="KW-0472">Membrane</keyword>
<evidence type="ECO:0000256" key="10">
    <source>
        <dbReference type="ARBA" id="ARBA00023053"/>
    </source>
</evidence>
<feature type="compositionally biased region" description="Polar residues" evidence="18">
    <location>
        <begin position="102"/>
        <end position="126"/>
    </location>
</feature>
<evidence type="ECO:0000256" key="14">
    <source>
        <dbReference type="ARBA" id="ARBA00023768"/>
    </source>
</evidence>
<evidence type="ECO:0000256" key="9">
    <source>
        <dbReference type="ARBA" id="ARBA00022989"/>
    </source>
</evidence>
<proteinExistence type="inferred from homology"/>
<name>A6JA46_RAT</name>
<evidence type="ECO:0000256" key="4">
    <source>
        <dbReference type="ARBA" id="ARBA00022538"/>
    </source>
</evidence>
<keyword evidence="11 17" id="KW-0406">Ion transport</keyword>
<comment type="similarity">
    <text evidence="1 17">Belongs to the FXYD family.</text>
</comment>
<dbReference type="GO" id="GO:0016323">
    <property type="term" value="C:basolateral plasma membrane"/>
    <property type="evidence" value="ECO:0007669"/>
    <property type="project" value="UniProtKB-SubCell"/>
</dbReference>
<dbReference type="Gene3D" id="1.20.5.780">
    <property type="entry name" value="Single helix bin"/>
    <property type="match status" value="1"/>
</dbReference>
<keyword evidence="7" id="KW-0732">Signal</keyword>
<keyword evidence="5" id="KW-0740">Sodium/potassium transport</keyword>
<dbReference type="GO" id="GO:0043269">
    <property type="term" value="P:regulation of monoatomic ion transport"/>
    <property type="evidence" value="ECO:0007669"/>
    <property type="project" value="InterPro"/>
</dbReference>
<evidence type="ECO:0000256" key="2">
    <source>
        <dbReference type="ARBA" id="ARBA00022448"/>
    </source>
</evidence>
<evidence type="ECO:0000256" key="7">
    <source>
        <dbReference type="ARBA" id="ARBA00022729"/>
    </source>
</evidence>
<dbReference type="CDD" id="cd20323">
    <property type="entry name" value="FXYD_FXYD5"/>
    <property type="match status" value="1"/>
</dbReference>
<keyword evidence="8" id="KW-0630">Potassium</keyword>
<dbReference type="Pfam" id="PF02038">
    <property type="entry name" value="ATP1G1_PLM_MAT8"/>
    <property type="match status" value="1"/>
</dbReference>
<dbReference type="RGD" id="620827">
    <property type="gene designation" value="Fxyd5"/>
</dbReference>
<dbReference type="GO" id="GO:0006813">
    <property type="term" value="P:potassium ion transport"/>
    <property type="evidence" value="ECO:0007669"/>
    <property type="project" value="UniProtKB-KW"/>
</dbReference>
<evidence type="ECO:0000256" key="11">
    <source>
        <dbReference type="ARBA" id="ARBA00023065"/>
    </source>
</evidence>
<comment type="subunit">
    <text evidence="16">Regulatory subunit of the sodium/potassium-transporting ATPase which is composed of a catalytic alpha subunit, a non-catalytic beta subunit and an additional regulatory subunit. The regulatory subunit, a member of the FXYD protein family, modulates the enzymatic activity in a tissue- and isoform-specific way by changing affinities of the Na+/K+-ATPase toward Na(+), K(+) or ATP.</text>
</comment>
<evidence type="ECO:0000313" key="19">
    <source>
        <dbReference type="EMBL" id="EDM07687.1"/>
    </source>
</evidence>
<feature type="region of interest" description="Disordered" evidence="18">
    <location>
        <begin position="159"/>
        <end position="188"/>
    </location>
</feature>
<dbReference type="GO" id="GO:0006814">
    <property type="term" value="P:sodium ion transport"/>
    <property type="evidence" value="ECO:0007669"/>
    <property type="project" value="UniProtKB-KW"/>
</dbReference>
<evidence type="ECO:0000256" key="1">
    <source>
        <dbReference type="ARBA" id="ARBA00005948"/>
    </source>
</evidence>
<dbReference type="Proteomes" id="UP000234681">
    <property type="component" value="Chromosome 1"/>
</dbReference>
<reference evidence="19 20" key="1">
    <citation type="submission" date="2005-09" db="EMBL/GenBank/DDBJ databases">
        <authorList>
            <person name="Mural R.J."/>
            <person name="Li P.W."/>
            <person name="Adams M.D."/>
            <person name="Amanatides P.G."/>
            <person name="Baden-Tillson H."/>
            <person name="Barnstead M."/>
            <person name="Chin S.H."/>
            <person name="Dew I."/>
            <person name="Evans C.A."/>
            <person name="Ferriera S."/>
            <person name="Flanigan M."/>
            <person name="Fosler C."/>
            <person name="Glodek A."/>
            <person name="Gu Z."/>
            <person name="Holt R.A."/>
            <person name="Jennings D."/>
            <person name="Kraft C.L."/>
            <person name="Lu F."/>
            <person name="Nguyen T."/>
            <person name="Nusskern D.R."/>
            <person name="Pfannkoch C.M."/>
            <person name="Sitter C."/>
            <person name="Sutton G.G."/>
            <person name="Venter J.C."/>
            <person name="Wang Z."/>
            <person name="Woodage T."/>
            <person name="Zheng X.H."/>
            <person name="Zhong F."/>
        </authorList>
    </citation>
    <scope>NUCLEOTIDE SEQUENCE [LARGE SCALE GENOMIC DNA]</scope>
    <source>
        <strain>BN</strain>
        <strain evidence="20">Sprague-Dawley</strain>
    </source>
</reference>
<evidence type="ECO:0000256" key="18">
    <source>
        <dbReference type="SAM" id="MobiDB-lite"/>
    </source>
</evidence>
<dbReference type="GO" id="GO:0017080">
    <property type="term" value="F:sodium channel regulator activity"/>
    <property type="evidence" value="ECO:0007669"/>
    <property type="project" value="UniProtKB-ARBA"/>
</dbReference>
<feature type="region of interest" description="Disordered" evidence="18">
    <location>
        <begin position="94"/>
        <end position="126"/>
    </location>
</feature>
<evidence type="ECO:0000256" key="6">
    <source>
        <dbReference type="ARBA" id="ARBA00022692"/>
    </source>
</evidence>
<evidence type="ECO:0000256" key="8">
    <source>
        <dbReference type="ARBA" id="ARBA00022958"/>
    </source>
</evidence>
<evidence type="ECO:0000256" key="13">
    <source>
        <dbReference type="ARBA" id="ARBA00023201"/>
    </source>
</evidence>